<protein>
    <submittedName>
        <fullName evidence="2">Phosphotransferase enzyme family protein-like protein</fullName>
    </submittedName>
</protein>
<dbReference type="SUPFAM" id="SSF56112">
    <property type="entry name" value="Protein kinase-like (PK-like)"/>
    <property type="match status" value="1"/>
</dbReference>
<dbReference type="STRING" id="1231657.A0A1Y1YXC6"/>
<proteinExistence type="predicted"/>
<dbReference type="Proteomes" id="UP000193144">
    <property type="component" value="Unassembled WGS sequence"/>
</dbReference>
<dbReference type="Gene3D" id="3.90.1200.10">
    <property type="match status" value="1"/>
</dbReference>
<evidence type="ECO:0000259" key="1">
    <source>
        <dbReference type="Pfam" id="PF01636"/>
    </source>
</evidence>
<evidence type="ECO:0000313" key="3">
    <source>
        <dbReference type="Proteomes" id="UP000193144"/>
    </source>
</evidence>
<dbReference type="InterPro" id="IPR051678">
    <property type="entry name" value="AGP_Transferase"/>
</dbReference>
<dbReference type="CDD" id="cd05120">
    <property type="entry name" value="APH_ChoK_like"/>
    <property type="match status" value="1"/>
</dbReference>
<dbReference type="InterPro" id="IPR002575">
    <property type="entry name" value="Aminoglycoside_PTrfase"/>
</dbReference>
<dbReference type="EMBL" id="MCFA01000155">
    <property type="protein sequence ID" value="ORY02681.1"/>
    <property type="molecule type" value="Genomic_DNA"/>
</dbReference>
<dbReference type="Pfam" id="PF01636">
    <property type="entry name" value="APH"/>
    <property type="match status" value="1"/>
</dbReference>
<dbReference type="PANTHER" id="PTHR21310:SF15">
    <property type="entry name" value="AMINOGLYCOSIDE PHOSPHOTRANSFERASE DOMAIN-CONTAINING PROTEIN"/>
    <property type="match status" value="1"/>
</dbReference>
<gene>
    <name evidence="2" type="ORF">BCR34DRAFT_574041</name>
</gene>
<dbReference type="OrthoDB" id="2906425at2759"/>
<feature type="domain" description="Aminoglycoside phosphotransferase" evidence="1">
    <location>
        <begin position="39"/>
        <end position="222"/>
    </location>
</feature>
<dbReference type="PANTHER" id="PTHR21310">
    <property type="entry name" value="AMINOGLYCOSIDE PHOSPHOTRANSFERASE-RELATED-RELATED"/>
    <property type="match status" value="1"/>
</dbReference>
<reference evidence="2 3" key="1">
    <citation type="submission" date="2016-07" db="EMBL/GenBank/DDBJ databases">
        <title>Pervasive Adenine N6-methylation of Active Genes in Fungi.</title>
        <authorList>
            <consortium name="DOE Joint Genome Institute"/>
            <person name="Mondo S.J."/>
            <person name="Dannebaum R.O."/>
            <person name="Kuo R.C."/>
            <person name="Labutti K."/>
            <person name="Haridas S."/>
            <person name="Kuo A."/>
            <person name="Salamov A."/>
            <person name="Ahrendt S.R."/>
            <person name="Lipzen A."/>
            <person name="Sullivan W."/>
            <person name="Andreopoulos W.B."/>
            <person name="Clum A."/>
            <person name="Lindquist E."/>
            <person name="Daum C."/>
            <person name="Ramamoorthy G.K."/>
            <person name="Gryganskyi A."/>
            <person name="Culley D."/>
            <person name="Magnuson J.K."/>
            <person name="James T.Y."/>
            <person name="O'Malley M.A."/>
            <person name="Stajich J.E."/>
            <person name="Spatafora J.W."/>
            <person name="Visel A."/>
            <person name="Grigoriev I.V."/>
        </authorList>
    </citation>
    <scope>NUCLEOTIDE SEQUENCE [LARGE SCALE GENOMIC DNA]</scope>
    <source>
        <strain evidence="2 3">CBS 115471</strain>
    </source>
</reference>
<keyword evidence="2" id="KW-0808">Transferase</keyword>
<accession>A0A1Y1YXC6</accession>
<name>A0A1Y1YXC6_9PLEO</name>
<dbReference type="AlphaFoldDB" id="A0A1Y1YXC6"/>
<organism evidence="2 3">
    <name type="scientific">Clohesyomyces aquaticus</name>
    <dbReference type="NCBI Taxonomy" id="1231657"/>
    <lineage>
        <taxon>Eukaryota</taxon>
        <taxon>Fungi</taxon>
        <taxon>Dikarya</taxon>
        <taxon>Ascomycota</taxon>
        <taxon>Pezizomycotina</taxon>
        <taxon>Dothideomycetes</taxon>
        <taxon>Pleosporomycetidae</taxon>
        <taxon>Pleosporales</taxon>
        <taxon>Lindgomycetaceae</taxon>
        <taxon>Clohesyomyces</taxon>
    </lineage>
</organism>
<dbReference type="InterPro" id="IPR011009">
    <property type="entry name" value="Kinase-like_dom_sf"/>
</dbReference>
<sequence>MDGRVITPEELAKAERFGDFIPVHKVDGSTVVKTGDSVRFAEAEAKRLVREKSTIPVPKIYNAYTDSDSGHARIVVEFIEGDCLADVWGKLDDSQKEEGIEQLRGFFAQLREIKGSFIGSVDGTACEDQLFTDEIGAYGPYKDEASFNEGIITALKNTSTGSWVNTVSDMVLTLRNYVIVMTHGDFSPRNIIVQGSKAVAIVDWEMPGYYPEYWEYVKALYRPGWESNWINDRAVEKILVPYSMELAVIMYAQTIIW</sequence>
<evidence type="ECO:0000313" key="2">
    <source>
        <dbReference type="EMBL" id="ORY02681.1"/>
    </source>
</evidence>
<keyword evidence="3" id="KW-1185">Reference proteome</keyword>
<comment type="caution">
    <text evidence="2">The sequence shown here is derived from an EMBL/GenBank/DDBJ whole genome shotgun (WGS) entry which is preliminary data.</text>
</comment>
<dbReference type="GO" id="GO:0016740">
    <property type="term" value="F:transferase activity"/>
    <property type="evidence" value="ECO:0007669"/>
    <property type="project" value="UniProtKB-KW"/>
</dbReference>